<dbReference type="SMART" id="SM01040">
    <property type="entry name" value="Bro-N"/>
    <property type="match status" value="1"/>
</dbReference>
<protein>
    <submittedName>
        <fullName evidence="2">Phage antirepressor protein</fullName>
    </submittedName>
</protein>
<sequence>MNFLAWRRNSTEDLNESQILKEAQMNLEIFKNSKFEIRGGLINGEPYFVANDISSLLGYANTYAMLERLDDDEKTNLKDLLKSRMPEISDLPRIDGVRYDAVLLSESGLYNAILWSEKPQAKEFRRWVTGEVLPAIRKHGGYLTPAKIEEVLSDPDTIIALAQNLKTERAKRKQLEAEKAANAGYVSFAKSVEASVDSILIGNYAKLLSDSEGVSIGQNRLFDFLRASGYLISGGARHNVPMQRYVDRGYFEVTTQTFAGPAGTHQKFTTKITGKGQIALAGKIVEYFKGERI</sequence>
<dbReference type="PANTHER" id="PTHR36180:SF2">
    <property type="entry name" value="BRO FAMILY PROTEIN"/>
    <property type="match status" value="1"/>
</dbReference>
<dbReference type="OrthoDB" id="9808959at2"/>
<dbReference type="PANTHER" id="PTHR36180">
    <property type="entry name" value="DNA-BINDING PROTEIN-RELATED-RELATED"/>
    <property type="match status" value="1"/>
</dbReference>
<dbReference type="STRING" id="824.CGRAC_0226"/>
<dbReference type="InterPro" id="IPR003497">
    <property type="entry name" value="BRO_N_domain"/>
</dbReference>
<name>C8PFG4_9BACT</name>
<evidence type="ECO:0000259" key="1">
    <source>
        <dbReference type="PROSITE" id="PS51750"/>
    </source>
</evidence>
<accession>C8PFG4</accession>
<dbReference type="EMBL" id="ACYG01000014">
    <property type="protein sequence ID" value="EEV18430.1"/>
    <property type="molecule type" value="Genomic_DNA"/>
</dbReference>
<dbReference type="InterPro" id="IPR005039">
    <property type="entry name" value="Ant_C"/>
</dbReference>
<dbReference type="AlphaFoldDB" id="C8PFG4"/>
<comment type="caution">
    <text evidence="2">The sequence shown here is derived from an EMBL/GenBank/DDBJ whole genome shotgun (WGS) entry which is preliminary data.</text>
</comment>
<dbReference type="Proteomes" id="UP000005709">
    <property type="component" value="Unassembled WGS sequence"/>
</dbReference>
<evidence type="ECO:0000313" key="3">
    <source>
        <dbReference type="Proteomes" id="UP000005709"/>
    </source>
</evidence>
<dbReference type="eggNOG" id="COG3617">
    <property type="taxonomic scope" value="Bacteria"/>
</dbReference>
<dbReference type="GO" id="GO:0003677">
    <property type="term" value="F:DNA binding"/>
    <property type="evidence" value="ECO:0007669"/>
    <property type="project" value="InterPro"/>
</dbReference>
<dbReference type="PROSITE" id="PS51750">
    <property type="entry name" value="BRO_N"/>
    <property type="match status" value="1"/>
</dbReference>
<proteinExistence type="predicted"/>
<feature type="domain" description="Bro-N" evidence="1">
    <location>
        <begin position="24"/>
        <end position="140"/>
    </location>
</feature>
<keyword evidence="3" id="KW-1185">Reference proteome</keyword>
<evidence type="ECO:0000313" key="2">
    <source>
        <dbReference type="EMBL" id="EEV18430.1"/>
    </source>
</evidence>
<dbReference type="Pfam" id="PF03374">
    <property type="entry name" value="ANT"/>
    <property type="match status" value="1"/>
</dbReference>
<organism evidence="2 3">
    <name type="scientific">Campylobacter gracilis RM3268</name>
    <dbReference type="NCBI Taxonomy" id="553220"/>
    <lineage>
        <taxon>Bacteria</taxon>
        <taxon>Pseudomonadati</taxon>
        <taxon>Campylobacterota</taxon>
        <taxon>Epsilonproteobacteria</taxon>
        <taxon>Campylobacterales</taxon>
        <taxon>Campylobacteraceae</taxon>
        <taxon>Campylobacter</taxon>
    </lineage>
</organism>
<reference evidence="2 3" key="1">
    <citation type="submission" date="2009-07" db="EMBL/GenBank/DDBJ databases">
        <authorList>
            <person name="Madupu R."/>
            <person name="Sebastian Y."/>
            <person name="Durkin A.S."/>
            <person name="Torralba M."/>
            <person name="Methe B."/>
            <person name="Sutton G.G."/>
            <person name="Strausberg R.L."/>
            <person name="Nelson K.E."/>
        </authorList>
    </citation>
    <scope>NUCLEOTIDE SEQUENCE [LARGE SCALE GENOMIC DNA]</scope>
    <source>
        <strain evidence="2 3">RM3268</strain>
    </source>
</reference>
<dbReference type="Pfam" id="PF02498">
    <property type="entry name" value="Bro-N"/>
    <property type="match status" value="1"/>
</dbReference>
<gene>
    <name evidence="2" type="ORF">CAMGR0001_2121</name>
</gene>
<dbReference type="eggNOG" id="COG3645">
    <property type="taxonomic scope" value="Bacteria"/>
</dbReference>